<dbReference type="Gene3D" id="3.20.20.80">
    <property type="entry name" value="Glycosidases"/>
    <property type="match status" value="1"/>
</dbReference>
<keyword evidence="4" id="KW-0624">Polysaccharide degradation</keyword>
<dbReference type="EMBL" id="JADCKB010000018">
    <property type="protein sequence ID" value="MBE5040565.1"/>
    <property type="molecule type" value="Genomic_DNA"/>
</dbReference>
<dbReference type="InterPro" id="IPR012854">
    <property type="entry name" value="Cu_amine_oxidase-like_N"/>
</dbReference>
<dbReference type="RefSeq" id="WP_226393118.1">
    <property type="nucleotide sequence ID" value="NZ_JADCKB010000018.1"/>
</dbReference>
<dbReference type="GO" id="GO:0000272">
    <property type="term" value="P:polysaccharide catabolic process"/>
    <property type="evidence" value="ECO:0007669"/>
    <property type="project" value="UniProtKB-KW"/>
</dbReference>
<dbReference type="PANTHER" id="PTHR31490">
    <property type="entry name" value="GLYCOSYL HYDROLASE"/>
    <property type="match status" value="1"/>
</dbReference>
<dbReference type="InterPro" id="IPR008979">
    <property type="entry name" value="Galactose-bd-like_sf"/>
</dbReference>
<organism evidence="7 8">
    <name type="scientific">Ructibacterium gallinarum</name>
    <dbReference type="NCBI Taxonomy" id="2779355"/>
    <lineage>
        <taxon>Bacteria</taxon>
        <taxon>Bacillati</taxon>
        <taxon>Bacillota</taxon>
        <taxon>Clostridia</taxon>
        <taxon>Eubacteriales</taxon>
        <taxon>Oscillospiraceae</taxon>
        <taxon>Ructibacterium</taxon>
    </lineage>
</organism>
<keyword evidence="3" id="KW-0326">Glycosidase</keyword>
<evidence type="ECO:0000313" key="8">
    <source>
        <dbReference type="Proteomes" id="UP000806542"/>
    </source>
</evidence>
<gene>
    <name evidence="7" type="ORF">INF28_08840</name>
</gene>
<dbReference type="PANTHER" id="PTHR31490:SF1">
    <property type="entry name" value="ENDO-1,4-BETA-XYLANASE 1"/>
    <property type="match status" value="1"/>
</dbReference>
<keyword evidence="2" id="KW-0119">Carbohydrate metabolism</keyword>
<keyword evidence="5" id="KW-0732">Signal</keyword>
<evidence type="ECO:0000259" key="6">
    <source>
        <dbReference type="PROSITE" id="PS51760"/>
    </source>
</evidence>
<dbReference type="Gene3D" id="2.60.120.260">
    <property type="entry name" value="Galactose-binding domain-like"/>
    <property type="match status" value="1"/>
</dbReference>
<protein>
    <submittedName>
        <fullName evidence="7">Endo-1,4-beta-xylanase</fullName>
    </submittedName>
</protein>
<dbReference type="Pfam" id="PF00331">
    <property type="entry name" value="Glyco_hydro_10"/>
    <property type="match status" value="1"/>
</dbReference>
<dbReference type="InterPro" id="IPR017853">
    <property type="entry name" value="GH"/>
</dbReference>
<dbReference type="Pfam" id="PF07833">
    <property type="entry name" value="Cu_amine_oxidN1"/>
    <property type="match status" value="1"/>
</dbReference>
<evidence type="ECO:0000256" key="2">
    <source>
        <dbReference type="ARBA" id="ARBA00023277"/>
    </source>
</evidence>
<dbReference type="Pfam" id="PF00754">
    <property type="entry name" value="F5_F8_type_C"/>
    <property type="match status" value="1"/>
</dbReference>
<dbReference type="Gene3D" id="3.30.457.10">
    <property type="entry name" value="Copper amine oxidase-like, N-terminal domain"/>
    <property type="match status" value="1"/>
</dbReference>
<evidence type="ECO:0000256" key="5">
    <source>
        <dbReference type="SAM" id="SignalP"/>
    </source>
</evidence>
<feature type="domain" description="GH10" evidence="6">
    <location>
        <begin position="398"/>
        <end position="674"/>
    </location>
</feature>
<dbReference type="SUPFAM" id="SSF55383">
    <property type="entry name" value="Copper amine oxidase, domain N"/>
    <property type="match status" value="1"/>
</dbReference>
<proteinExistence type="predicted"/>
<feature type="signal peptide" evidence="5">
    <location>
        <begin position="1"/>
        <end position="21"/>
    </location>
</feature>
<evidence type="ECO:0000256" key="3">
    <source>
        <dbReference type="ARBA" id="ARBA00023295"/>
    </source>
</evidence>
<dbReference type="GO" id="GO:0004553">
    <property type="term" value="F:hydrolase activity, hydrolyzing O-glycosyl compounds"/>
    <property type="evidence" value="ECO:0007669"/>
    <property type="project" value="InterPro"/>
</dbReference>
<accession>A0A9D5M4Q5</accession>
<dbReference type="SUPFAM" id="SSF49785">
    <property type="entry name" value="Galactose-binding domain-like"/>
    <property type="match status" value="1"/>
</dbReference>
<dbReference type="Proteomes" id="UP000806542">
    <property type="component" value="Unassembled WGS sequence"/>
</dbReference>
<dbReference type="InterPro" id="IPR036582">
    <property type="entry name" value="Mao_N_sf"/>
</dbReference>
<reference evidence="7" key="1">
    <citation type="submission" date="2020-10" db="EMBL/GenBank/DDBJ databases">
        <title>ChiBAC.</title>
        <authorList>
            <person name="Zenner C."/>
            <person name="Hitch T.C.A."/>
            <person name="Clavel T."/>
        </authorList>
    </citation>
    <scope>NUCLEOTIDE SEQUENCE</scope>
    <source>
        <strain evidence="7">DSM 107454</strain>
    </source>
</reference>
<keyword evidence="1" id="KW-0378">Hydrolase</keyword>
<dbReference type="PROSITE" id="PS51760">
    <property type="entry name" value="GH10_2"/>
    <property type="match status" value="1"/>
</dbReference>
<comment type="caution">
    <text evidence="7">The sequence shown here is derived from an EMBL/GenBank/DDBJ whole genome shotgun (WGS) entry which is preliminary data.</text>
</comment>
<evidence type="ECO:0000256" key="4">
    <source>
        <dbReference type="ARBA" id="ARBA00023326"/>
    </source>
</evidence>
<sequence length="927" mass="105701">MKKVALILVFFIFLIHTSASAETDFTLKVDDNIVNLEHKPIKKENMILLPVREVFEKMGMTVKWDSEKSEIIASANDFDFVLRPNSTNANIDKVPVNLEEPVYLDEATAYVYTKLFCDYMKYCSEAAYWENKSTLCLKSPVIVPEEEVFDQQKVLASLSGGEVILNSDKVFSANVTGGDKLRLKTVDISGQPFSKALEVETLEKPTNVYDAQLVMQADGDINVGEVAVLSYYARKLSTTDESGMGFVGPCYEQNFGDYIKLANVSQELDENWKKYYVLLSPKVLKIEKEQWQLTLRFGYKPQTVQIADLKIENFHNKYKYEDVVPKAEPNDTYKGMEDDALWRKEALKRIEKIRKRDITVNVTTENGTPIPDADVEISMTKNEFMFGTAVHNTFLQAGTSEKAISYRNAVLDLFNTVVYDTAGKWATIEPNQGVYASGILNWANKNNITTRGHALFWDKLVHWPESLQKAYPYMSDEQIDNRITEHINDVMTQYKGAIPQWDALNEPLNNHDIISRLGYDNIVRYFNLAKAIDPDASLYVNETGIAGREAHWTNVYKLYDLVKNAKDAGAKIDGIGIQAHCGNALSYPQEFYNQLDYLSELVDEVAITEYDFTPTLEAMEAPYLRDILLVAYSHPKCTGFITWGFWDQQHWKNHAPFYKSDWTPRETVNIWRQYVQGEWMTHEQGKTDINGQFRVSGHRGEYNITVKYGNKAKTEKLKVSADGANTMEVKIGRNGISMQASDSPDAYKDVELDGLYKYRTDYIVDEKGNISGSGRKIPITKFPWEEDEEIISKATIVDENVNDDFSDGMDKPVVMAVRAGCKKELPALTDGNAETVFCTNEKETEIILEMEKSVKTKSLTIEWYESKIYTYNYNIFISEDGNEWEKLYSGRSKTETEAHPINKKCQYIKIKSLNPTGFLGIAEIEVE</sequence>
<dbReference type="AlphaFoldDB" id="A0A9D5M4Q5"/>
<dbReference type="SUPFAM" id="SSF51445">
    <property type="entry name" value="(Trans)glycosidases"/>
    <property type="match status" value="1"/>
</dbReference>
<feature type="chain" id="PRO_5038854954" evidence="5">
    <location>
        <begin position="22"/>
        <end position="927"/>
    </location>
</feature>
<dbReference type="InterPro" id="IPR000421">
    <property type="entry name" value="FA58C"/>
</dbReference>
<keyword evidence="8" id="KW-1185">Reference proteome</keyword>
<name>A0A9D5M4Q5_9FIRM</name>
<evidence type="ECO:0000256" key="1">
    <source>
        <dbReference type="ARBA" id="ARBA00022801"/>
    </source>
</evidence>
<dbReference type="SMART" id="SM00633">
    <property type="entry name" value="Glyco_10"/>
    <property type="match status" value="1"/>
</dbReference>
<dbReference type="InterPro" id="IPR001000">
    <property type="entry name" value="GH10_dom"/>
</dbReference>
<dbReference type="InterPro" id="IPR044846">
    <property type="entry name" value="GH10"/>
</dbReference>
<evidence type="ECO:0000313" key="7">
    <source>
        <dbReference type="EMBL" id="MBE5040565.1"/>
    </source>
</evidence>